<comment type="subcellular location">
    <subcellularLocation>
        <location evidence="1">Cell inner membrane</location>
        <topology evidence="1">Single-pass membrane protein</topology>
    </subcellularLocation>
</comment>
<evidence type="ECO:0000256" key="8">
    <source>
        <dbReference type="ARBA" id="ARBA00023136"/>
    </source>
</evidence>
<proteinExistence type="inferred from homology"/>
<keyword evidence="8" id="KW-0472">Membrane</keyword>
<evidence type="ECO:0000256" key="9">
    <source>
        <dbReference type="ARBA" id="ARBA00025772"/>
    </source>
</evidence>
<dbReference type="Proteomes" id="UP000276634">
    <property type="component" value="Unassembled WGS sequence"/>
</dbReference>
<keyword evidence="5" id="KW-0997">Cell inner membrane</keyword>
<keyword evidence="6" id="KW-0812">Transmembrane</keyword>
<evidence type="ECO:0000256" key="7">
    <source>
        <dbReference type="ARBA" id="ARBA00022989"/>
    </source>
</evidence>
<evidence type="ECO:0000256" key="1">
    <source>
        <dbReference type="ARBA" id="ARBA00004377"/>
    </source>
</evidence>
<name>A0A3N1XXA7_9GAMM</name>
<evidence type="ECO:0000256" key="6">
    <source>
        <dbReference type="ARBA" id="ARBA00022692"/>
    </source>
</evidence>
<dbReference type="SUPFAM" id="SSF54523">
    <property type="entry name" value="Pili subunits"/>
    <property type="match status" value="1"/>
</dbReference>
<dbReference type="InterPro" id="IPR012902">
    <property type="entry name" value="N_methyl_site"/>
</dbReference>
<dbReference type="RefSeq" id="WP_123401980.1">
    <property type="nucleotide sequence ID" value="NZ_RJVI01000003.1"/>
</dbReference>
<sequence length="150" mass="15842">MSGRGRGFTLLELLVVLVIVGVAVSAAAWVRHDPARARLAEEARRLAALVALARDEAVLRGTPLALELGPTGYRFLAWDGAAWTPIATGPLRPRRLPRPVKAAPEDGEGLPVVLDTTGDLPPFRAVLRAGALEASVGLDEEGRLRLDAGS</sequence>
<evidence type="ECO:0000256" key="5">
    <source>
        <dbReference type="ARBA" id="ARBA00022519"/>
    </source>
</evidence>
<evidence type="ECO:0000256" key="2">
    <source>
        <dbReference type="ARBA" id="ARBA00021549"/>
    </source>
</evidence>
<dbReference type="InterPro" id="IPR022346">
    <property type="entry name" value="T2SS_GspH"/>
</dbReference>
<evidence type="ECO:0000256" key="4">
    <source>
        <dbReference type="ARBA" id="ARBA00022481"/>
    </source>
</evidence>
<dbReference type="GO" id="GO:0015628">
    <property type="term" value="P:protein secretion by the type II secretion system"/>
    <property type="evidence" value="ECO:0007669"/>
    <property type="project" value="InterPro"/>
</dbReference>
<evidence type="ECO:0000256" key="10">
    <source>
        <dbReference type="ARBA" id="ARBA00030775"/>
    </source>
</evidence>
<feature type="domain" description="General secretion pathway GspH" evidence="11">
    <location>
        <begin position="42"/>
        <end position="128"/>
    </location>
</feature>
<evidence type="ECO:0000313" key="12">
    <source>
        <dbReference type="EMBL" id="ROR29567.1"/>
    </source>
</evidence>
<dbReference type="InterPro" id="IPR045584">
    <property type="entry name" value="Pilin-like"/>
</dbReference>
<dbReference type="GO" id="GO:0005886">
    <property type="term" value="C:plasma membrane"/>
    <property type="evidence" value="ECO:0007669"/>
    <property type="project" value="UniProtKB-SubCell"/>
</dbReference>
<keyword evidence="7" id="KW-1133">Transmembrane helix</keyword>
<keyword evidence="3" id="KW-1003">Cell membrane</keyword>
<evidence type="ECO:0000259" key="11">
    <source>
        <dbReference type="Pfam" id="PF12019"/>
    </source>
</evidence>
<protein>
    <recommendedName>
        <fullName evidence="2">Type II secretion system protein H</fullName>
    </recommendedName>
    <alternativeName>
        <fullName evidence="10">General secretion pathway protein H</fullName>
    </alternativeName>
</protein>
<dbReference type="GO" id="GO:0015627">
    <property type="term" value="C:type II protein secretion system complex"/>
    <property type="evidence" value="ECO:0007669"/>
    <property type="project" value="InterPro"/>
</dbReference>
<keyword evidence="13" id="KW-1185">Reference proteome</keyword>
<evidence type="ECO:0000256" key="3">
    <source>
        <dbReference type="ARBA" id="ARBA00022475"/>
    </source>
</evidence>
<keyword evidence="4" id="KW-0488">Methylation</keyword>
<dbReference type="Gene3D" id="3.55.40.10">
    <property type="entry name" value="minor pseudopilin epsh domain"/>
    <property type="match status" value="1"/>
</dbReference>
<evidence type="ECO:0000313" key="13">
    <source>
        <dbReference type="Proteomes" id="UP000276634"/>
    </source>
</evidence>
<dbReference type="NCBIfam" id="TIGR02532">
    <property type="entry name" value="IV_pilin_GFxxxE"/>
    <property type="match status" value="1"/>
</dbReference>
<dbReference type="Pfam" id="PF12019">
    <property type="entry name" value="GspH"/>
    <property type="match status" value="1"/>
</dbReference>
<dbReference type="AlphaFoldDB" id="A0A3N1XXA7"/>
<comment type="similarity">
    <text evidence="9">Belongs to the GSP H family.</text>
</comment>
<dbReference type="PROSITE" id="PS00409">
    <property type="entry name" value="PROKAR_NTER_METHYL"/>
    <property type="match status" value="1"/>
</dbReference>
<reference evidence="12 13" key="1">
    <citation type="submission" date="2018-11" db="EMBL/GenBank/DDBJ databases">
        <title>Genomic Encyclopedia of Type Strains, Phase IV (KMG-IV): sequencing the most valuable type-strain genomes for metagenomic binning, comparative biology and taxonomic classification.</title>
        <authorList>
            <person name="Goeker M."/>
        </authorList>
    </citation>
    <scope>NUCLEOTIDE SEQUENCE [LARGE SCALE GENOMIC DNA]</scope>
    <source>
        <strain evidence="12 13">DSM 100275</strain>
    </source>
</reference>
<accession>A0A3N1XXA7</accession>
<dbReference type="Pfam" id="PF07963">
    <property type="entry name" value="N_methyl"/>
    <property type="match status" value="1"/>
</dbReference>
<dbReference type="EMBL" id="RJVI01000003">
    <property type="protein sequence ID" value="ROR29567.1"/>
    <property type="molecule type" value="Genomic_DNA"/>
</dbReference>
<gene>
    <name evidence="12" type="ORF">EDC57_2238</name>
</gene>
<organism evidence="12 13">
    <name type="scientific">Inmirania thermothiophila</name>
    <dbReference type="NCBI Taxonomy" id="1750597"/>
    <lineage>
        <taxon>Bacteria</taxon>
        <taxon>Pseudomonadati</taxon>
        <taxon>Pseudomonadota</taxon>
        <taxon>Gammaproteobacteria</taxon>
        <taxon>Chromatiales</taxon>
        <taxon>Ectothiorhodospiraceae</taxon>
        <taxon>Inmirania</taxon>
    </lineage>
</organism>
<comment type="caution">
    <text evidence="12">The sequence shown here is derived from an EMBL/GenBank/DDBJ whole genome shotgun (WGS) entry which is preliminary data.</text>
</comment>